<dbReference type="SMART" id="SM00487">
    <property type="entry name" value="DEXDc"/>
    <property type="match status" value="1"/>
</dbReference>
<keyword evidence="5" id="KW-0067">ATP-binding</keyword>
<dbReference type="AlphaFoldDB" id="A0A1G1ZSX3"/>
<dbReference type="EMBL" id="MHJL01000015">
    <property type="protein sequence ID" value="OGY67833.1"/>
    <property type="molecule type" value="Genomic_DNA"/>
</dbReference>
<dbReference type="STRING" id="1798409.A3I24_01515"/>
<keyword evidence="6" id="KW-0267">Excision nuclease</keyword>
<dbReference type="GO" id="GO:0006289">
    <property type="term" value="P:nucleotide-excision repair"/>
    <property type="evidence" value="ECO:0007669"/>
    <property type="project" value="InterPro"/>
</dbReference>
<evidence type="ECO:0000256" key="6">
    <source>
        <dbReference type="ARBA" id="ARBA00022881"/>
    </source>
</evidence>
<dbReference type="Pfam" id="PF00271">
    <property type="entry name" value="Helicase_C"/>
    <property type="match status" value="1"/>
</dbReference>
<dbReference type="GO" id="GO:0005524">
    <property type="term" value="F:ATP binding"/>
    <property type="evidence" value="ECO:0007669"/>
    <property type="project" value="UniProtKB-KW"/>
</dbReference>
<dbReference type="PANTHER" id="PTHR24029">
    <property type="entry name" value="UVRABC SYSTEM PROTEIN B"/>
    <property type="match status" value="1"/>
</dbReference>
<feature type="coiled-coil region" evidence="8">
    <location>
        <begin position="249"/>
        <end position="276"/>
    </location>
</feature>
<organism evidence="11 12">
    <name type="scientific">Candidatus Harrisonbacteria bacterium RIFCSPLOWO2_02_FULL_41_13b</name>
    <dbReference type="NCBI Taxonomy" id="1798409"/>
    <lineage>
        <taxon>Bacteria</taxon>
        <taxon>Candidatus Harrisoniibacteriota</taxon>
    </lineage>
</organism>
<evidence type="ECO:0000313" key="12">
    <source>
        <dbReference type="Proteomes" id="UP000177690"/>
    </source>
</evidence>
<dbReference type="InterPro" id="IPR001650">
    <property type="entry name" value="Helicase_C-like"/>
</dbReference>
<dbReference type="GO" id="GO:0009380">
    <property type="term" value="C:excinuclease repair complex"/>
    <property type="evidence" value="ECO:0007669"/>
    <property type="project" value="InterPro"/>
</dbReference>
<feature type="domain" description="Helicase C-terminal" evidence="10">
    <location>
        <begin position="422"/>
        <end position="584"/>
    </location>
</feature>
<dbReference type="GO" id="GO:0016887">
    <property type="term" value="F:ATP hydrolysis activity"/>
    <property type="evidence" value="ECO:0007669"/>
    <property type="project" value="InterPro"/>
</dbReference>
<dbReference type="PROSITE" id="PS51194">
    <property type="entry name" value="HELICASE_CTER"/>
    <property type="match status" value="1"/>
</dbReference>
<dbReference type="PANTHER" id="PTHR24029:SF0">
    <property type="entry name" value="UVRABC SYSTEM PROTEIN B"/>
    <property type="match status" value="1"/>
</dbReference>
<dbReference type="GO" id="GO:0003677">
    <property type="term" value="F:DNA binding"/>
    <property type="evidence" value="ECO:0007669"/>
    <property type="project" value="InterPro"/>
</dbReference>
<keyword evidence="8" id="KW-0175">Coiled coil</keyword>
<evidence type="ECO:0000256" key="8">
    <source>
        <dbReference type="SAM" id="Coils"/>
    </source>
</evidence>
<evidence type="ECO:0000256" key="4">
    <source>
        <dbReference type="ARBA" id="ARBA00022769"/>
    </source>
</evidence>
<dbReference type="Proteomes" id="UP000177690">
    <property type="component" value="Unassembled WGS sequence"/>
</dbReference>
<reference evidence="11 12" key="1">
    <citation type="journal article" date="2016" name="Nat. Commun.">
        <title>Thousands of microbial genomes shed light on interconnected biogeochemical processes in an aquifer system.</title>
        <authorList>
            <person name="Anantharaman K."/>
            <person name="Brown C.T."/>
            <person name="Hug L.A."/>
            <person name="Sharon I."/>
            <person name="Castelle C.J."/>
            <person name="Probst A.J."/>
            <person name="Thomas B.C."/>
            <person name="Singh A."/>
            <person name="Wilkins M.J."/>
            <person name="Karaoz U."/>
            <person name="Brodie E.L."/>
            <person name="Williams K.H."/>
            <person name="Hubbard S.S."/>
            <person name="Banfield J.F."/>
        </authorList>
    </citation>
    <scope>NUCLEOTIDE SEQUENCE [LARGE SCALE GENOMIC DNA]</scope>
</reference>
<keyword evidence="2" id="KW-0547">Nucleotide-binding</keyword>
<dbReference type="PROSITE" id="PS51192">
    <property type="entry name" value="HELICASE_ATP_BIND_1"/>
    <property type="match status" value="1"/>
</dbReference>
<comment type="caution">
    <text evidence="11">The sequence shown here is derived from an EMBL/GenBank/DDBJ whole genome shotgun (WGS) entry which is preliminary data.</text>
</comment>
<feature type="domain" description="Helicase ATP-binding" evidence="9">
    <location>
        <begin position="23"/>
        <end position="182"/>
    </location>
</feature>
<dbReference type="InterPro" id="IPR027417">
    <property type="entry name" value="P-loop_NTPase"/>
</dbReference>
<dbReference type="Pfam" id="PF12344">
    <property type="entry name" value="UvrB"/>
    <property type="match status" value="1"/>
</dbReference>
<dbReference type="InterPro" id="IPR004807">
    <property type="entry name" value="UvrB"/>
</dbReference>
<dbReference type="InterPro" id="IPR041471">
    <property type="entry name" value="UvrB_inter"/>
</dbReference>
<dbReference type="InterPro" id="IPR014001">
    <property type="entry name" value="Helicase_ATP-bd"/>
</dbReference>
<evidence type="ECO:0000256" key="7">
    <source>
        <dbReference type="ARBA" id="ARBA00023204"/>
    </source>
</evidence>
<evidence type="ECO:0000259" key="9">
    <source>
        <dbReference type="PROSITE" id="PS51192"/>
    </source>
</evidence>
<keyword evidence="4" id="KW-0228">DNA excision</keyword>
<accession>A0A1G1ZSX3</accession>
<dbReference type="NCBIfam" id="TIGR00631">
    <property type="entry name" value="uvrb"/>
    <property type="match status" value="1"/>
</dbReference>
<evidence type="ECO:0000256" key="5">
    <source>
        <dbReference type="ARBA" id="ARBA00022840"/>
    </source>
</evidence>
<sequence>MFKLVSTFKPTGDQPRAIEKILSGLEAGQKKQTLLGITGSGKTFTMASIIEKANLPTLIISPNKTLASQLYQEFKEFFPENAVHYFVSYYDYYQPEAYIPQSKTYIQKDARINEEIDKLRHAAIQSVLSKKDTIVIASVSCIYGIGDPNEYQRARLELKLGQTISLQDLSRHLNYLQYEKVTTDPKLGQFKITANKLFIHLVTGEILEIYLDKKKINKITKVHNSQFVILNSLVIYPSKFWIAPQGKLKLALRNIRMEMEERIEELQSANKFEEAERLEKRVLLDLEMLDKKGYVNGIENYSRHLGFRKPGEPPLTLIDYLPKPFLLFIDESHIAMPQLNAMSIGDRQRKNALINYGFRLPSALDNRPLTFNEFEDKIRQTIYVSATPGPYELEGSEQIAEQLVRPTGILEPKIFVRPATQQVRHLLEAIRKRIAVNERVLALTLTKRSAEDLTEFLLENNIKAKYLHSEIKTLNRPIILNALRSGEIDVVVGVNLLREGLDLPEVSLVAILDADREGFLRNYRGLMQMAGRAARSTNGQVFLYADLLTGSIKRLIQETERRRKIQERSNKKLDITPTTIRKPIRDSIQSGSI</sequence>
<dbReference type="NCBIfam" id="NF003673">
    <property type="entry name" value="PRK05298.1"/>
    <property type="match status" value="1"/>
</dbReference>
<evidence type="ECO:0000256" key="2">
    <source>
        <dbReference type="ARBA" id="ARBA00022741"/>
    </source>
</evidence>
<evidence type="ECO:0000256" key="3">
    <source>
        <dbReference type="ARBA" id="ARBA00022763"/>
    </source>
</evidence>
<keyword evidence="7" id="KW-0234">DNA repair</keyword>
<name>A0A1G1ZSX3_9BACT</name>
<dbReference type="CDD" id="cd17916">
    <property type="entry name" value="DEXHc_UvrB"/>
    <property type="match status" value="1"/>
</dbReference>
<evidence type="ECO:0000256" key="1">
    <source>
        <dbReference type="ARBA" id="ARBA00022490"/>
    </source>
</evidence>
<dbReference type="SMART" id="SM00490">
    <property type="entry name" value="HELICc"/>
    <property type="match status" value="1"/>
</dbReference>
<keyword evidence="3" id="KW-0227">DNA damage</keyword>
<dbReference type="SUPFAM" id="SSF52540">
    <property type="entry name" value="P-loop containing nucleoside triphosphate hydrolases"/>
    <property type="match status" value="2"/>
</dbReference>
<keyword evidence="1" id="KW-0963">Cytoplasm</keyword>
<evidence type="ECO:0000313" key="11">
    <source>
        <dbReference type="EMBL" id="OGY67833.1"/>
    </source>
</evidence>
<dbReference type="Gene3D" id="3.40.50.300">
    <property type="entry name" value="P-loop containing nucleotide triphosphate hydrolases"/>
    <property type="match status" value="3"/>
</dbReference>
<dbReference type="InterPro" id="IPR024759">
    <property type="entry name" value="UvrB_YAD/RRR_dom"/>
</dbReference>
<dbReference type="GO" id="GO:0004518">
    <property type="term" value="F:nuclease activity"/>
    <property type="evidence" value="ECO:0007669"/>
    <property type="project" value="UniProtKB-KW"/>
</dbReference>
<gene>
    <name evidence="11" type="ORF">A3I24_01515</name>
</gene>
<dbReference type="Pfam" id="PF17757">
    <property type="entry name" value="UvrB_inter"/>
    <property type="match status" value="1"/>
</dbReference>
<dbReference type="Pfam" id="PF04851">
    <property type="entry name" value="ResIII"/>
    <property type="match status" value="1"/>
</dbReference>
<proteinExistence type="predicted"/>
<evidence type="ECO:0000259" key="10">
    <source>
        <dbReference type="PROSITE" id="PS51194"/>
    </source>
</evidence>
<protein>
    <submittedName>
        <fullName evidence="11">Excinuclease ABC subunit B</fullName>
    </submittedName>
</protein>
<dbReference type="InterPro" id="IPR006935">
    <property type="entry name" value="Helicase/UvrB_N"/>
</dbReference>